<dbReference type="PROSITE" id="PS51186">
    <property type="entry name" value="GNAT"/>
    <property type="match status" value="1"/>
</dbReference>
<dbReference type="InterPro" id="IPR000182">
    <property type="entry name" value="GNAT_dom"/>
</dbReference>
<dbReference type="PANTHER" id="PTHR42791:SF1">
    <property type="entry name" value="N-ACETYLTRANSFERASE DOMAIN-CONTAINING PROTEIN"/>
    <property type="match status" value="1"/>
</dbReference>
<accession>A0ABQ5JW92</accession>
<feature type="non-terminal residue" evidence="2">
    <location>
        <position position="1"/>
    </location>
</feature>
<protein>
    <recommendedName>
        <fullName evidence="1">N-acetyltransferase domain-containing protein</fullName>
    </recommendedName>
</protein>
<feature type="domain" description="N-acetyltransferase" evidence="1">
    <location>
        <begin position="133"/>
        <end position="276"/>
    </location>
</feature>
<evidence type="ECO:0000259" key="1">
    <source>
        <dbReference type="PROSITE" id="PS51186"/>
    </source>
</evidence>
<gene>
    <name evidence="2" type="ORF">ADUPG1_010298</name>
</gene>
<organism evidence="2 3">
    <name type="scientific">Aduncisulcus paluster</name>
    <dbReference type="NCBI Taxonomy" id="2918883"/>
    <lineage>
        <taxon>Eukaryota</taxon>
        <taxon>Metamonada</taxon>
        <taxon>Carpediemonas-like organisms</taxon>
        <taxon>Aduncisulcus</taxon>
    </lineage>
</organism>
<reference evidence="2" key="1">
    <citation type="submission" date="2022-03" db="EMBL/GenBank/DDBJ databases">
        <title>Draft genome sequence of Aduncisulcus paluster, a free-living microaerophilic Fornicata.</title>
        <authorList>
            <person name="Yuyama I."/>
            <person name="Kume K."/>
            <person name="Tamura T."/>
            <person name="Inagaki Y."/>
            <person name="Hashimoto T."/>
        </authorList>
    </citation>
    <scope>NUCLEOTIDE SEQUENCE</scope>
    <source>
        <strain evidence="2">NY0171</strain>
    </source>
</reference>
<name>A0ABQ5JW92_9EUKA</name>
<dbReference type="PANTHER" id="PTHR42791">
    <property type="entry name" value="GNAT FAMILY ACETYLTRANSFERASE"/>
    <property type="match status" value="1"/>
</dbReference>
<dbReference type="Proteomes" id="UP001057375">
    <property type="component" value="Unassembled WGS sequence"/>
</dbReference>
<dbReference type="InterPro" id="IPR052523">
    <property type="entry name" value="Trichothecene_AcTrans"/>
</dbReference>
<dbReference type="Pfam" id="PF13673">
    <property type="entry name" value="Acetyltransf_10"/>
    <property type="match status" value="1"/>
</dbReference>
<comment type="caution">
    <text evidence="2">The sequence shown here is derived from an EMBL/GenBank/DDBJ whole genome shotgun (WGS) entry which is preliminary data.</text>
</comment>
<evidence type="ECO:0000313" key="3">
    <source>
        <dbReference type="Proteomes" id="UP001057375"/>
    </source>
</evidence>
<dbReference type="Gene3D" id="3.40.630.30">
    <property type="match status" value="1"/>
</dbReference>
<evidence type="ECO:0000313" key="2">
    <source>
        <dbReference type="EMBL" id="GKT13586.1"/>
    </source>
</evidence>
<proteinExistence type="predicted"/>
<sequence>NGNAYSGCGCIAEAFLDDPHLIHLAVGVACPHERSITNDEIIAEIEQGKSKSASDKQRKKLLSLRDQRVYSMVGGTVGVYAERGMAFTACIHQPHSHPATSSQLKDTSKESHDSLEDIPLLSSQSISSEHIPKEVDGCIAFDVSSLREIAEKSTMNIASTFALLQKLGLGCGIRALKYEARMKVIKNTFMGEGSEGSWFYIFQLGARLRARGKGVGSCLMRSVLNLADNIGLPIALETQKARNVKMYERYGFRTVLKEKTFAGEGVMNWFMIRPINGIWDHEKQEEISP</sequence>
<dbReference type="InterPro" id="IPR016181">
    <property type="entry name" value="Acyl_CoA_acyltransferase"/>
</dbReference>
<keyword evidence="3" id="KW-1185">Reference proteome</keyword>
<dbReference type="SUPFAM" id="SSF55729">
    <property type="entry name" value="Acyl-CoA N-acyltransferases (Nat)"/>
    <property type="match status" value="1"/>
</dbReference>
<dbReference type="EMBL" id="BQXS01011523">
    <property type="protein sequence ID" value="GKT13586.1"/>
    <property type="molecule type" value="Genomic_DNA"/>
</dbReference>